<evidence type="ECO:0000256" key="1">
    <source>
        <dbReference type="ARBA" id="ARBA00022527"/>
    </source>
</evidence>
<dbReference type="SMART" id="SM00220">
    <property type="entry name" value="S_TKc"/>
    <property type="match status" value="1"/>
</dbReference>
<evidence type="ECO:0000256" key="3">
    <source>
        <dbReference type="ARBA" id="ARBA00022741"/>
    </source>
</evidence>
<dbReference type="SUPFAM" id="SSF56112">
    <property type="entry name" value="Protein kinase-like (PK-like)"/>
    <property type="match status" value="1"/>
</dbReference>
<proteinExistence type="predicted"/>
<dbReference type="GO" id="GO:0005634">
    <property type="term" value="C:nucleus"/>
    <property type="evidence" value="ECO:0007669"/>
    <property type="project" value="TreeGrafter"/>
</dbReference>
<dbReference type="Gene3D" id="3.30.200.20">
    <property type="entry name" value="Phosphorylase Kinase, domain 1"/>
    <property type="match status" value="1"/>
</dbReference>
<dbReference type="InterPro" id="IPR011009">
    <property type="entry name" value="Kinase-like_dom_sf"/>
</dbReference>
<dbReference type="GO" id="GO:0004674">
    <property type="term" value="F:protein serine/threonine kinase activity"/>
    <property type="evidence" value="ECO:0007669"/>
    <property type="project" value="UniProtKB-KW"/>
</dbReference>
<evidence type="ECO:0000256" key="2">
    <source>
        <dbReference type="ARBA" id="ARBA00022679"/>
    </source>
</evidence>
<feature type="domain" description="Protein kinase" evidence="7">
    <location>
        <begin position="26"/>
        <end position="331"/>
    </location>
</feature>
<accession>A0A4V4HCZ6</accession>
<keyword evidence="9" id="KW-1185">Reference proteome</keyword>
<keyword evidence="2" id="KW-0808">Transferase</keyword>
<dbReference type="PANTHER" id="PTHR45646:SF11">
    <property type="entry name" value="SERINE_THREONINE-PROTEIN KINASE DOA"/>
    <property type="match status" value="1"/>
</dbReference>
<dbReference type="Gene3D" id="1.10.510.10">
    <property type="entry name" value="Transferase(Phosphotransferase) domain 1"/>
    <property type="match status" value="1"/>
</dbReference>
<evidence type="ECO:0000313" key="8">
    <source>
        <dbReference type="EMBL" id="THU85115.1"/>
    </source>
</evidence>
<dbReference type="PROSITE" id="PS50011">
    <property type="entry name" value="PROTEIN_KINASE_DOM"/>
    <property type="match status" value="1"/>
</dbReference>
<sequence length="337" mass="37935">MSSSAATQLSNHFPAHFNSTLKGHRYTVLRKLGEGVSATTWPVRDSPSQSEATKMHETSETKELEILKELRDMGADRLGDLPLMYDDFVECSPVGFHLCIVMWFDSDSASALRRPSPTKALPPYMVKNLIHMLVEALDQLHERHIVHTNTVSLEMRLGGSRQVESNRFPIHITWDTSSFEAEEMIMYLADFGHAQRSGEQPTTDCIGALALRAPEVILWSDFGLGVDIRAVGCIVVVFHAPDTDDTAKMMELTDQRFPSSVVERSEHRKHHNDNLRRINELIPIGLETTMTNYKIPGLSKDEIKKAANSTRASTKYEEQATVKELQDHPFLADAFKC</sequence>
<evidence type="ECO:0000256" key="6">
    <source>
        <dbReference type="SAM" id="MobiDB-lite"/>
    </source>
</evidence>
<feature type="region of interest" description="Disordered" evidence="6">
    <location>
        <begin position="39"/>
        <end position="60"/>
    </location>
</feature>
<dbReference type="EMBL" id="ML179564">
    <property type="protein sequence ID" value="THU85115.1"/>
    <property type="molecule type" value="Genomic_DNA"/>
</dbReference>
<dbReference type="InterPro" id="IPR051175">
    <property type="entry name" value="CLK_kinases"/>
</dbReference>
<dbReference type="PANTHER" id="PTHR45646">
    <property type="entry name" value="SERINE/THREONINE-PROTEIN KINASE DOA-RELATED"/>
    <property type="match status" value="1"/>
</dbReference>
<organism evidence="8 9">
    <name type="scientific">Dendrothele bispora (strain CBS 962.96)</name>
    <dbReference type="NCBI Taxonomy" id="1314807"/>
    <lineage>
        <taxon>Eukaryota</taxon>
        <taxon>Fungi</taxon>
        <taxon>Dikarya</taxon>
        <taxon>Basidiomycota</taxon>
        <taxon>Agaricomycotina</taxon>
        <taxon>Agaricomycetes</taxon>
        <taxon>Agaricomycetidae</taxon>
        <taxon>Agaricales</taxon>
        <taxon>Agaricales incertae sedis</taxon>
        <taxon>Dendrothele</taxon>
    </lineage>
</organism>
<keyword evidence="1" id="KW-0723">Serine/threonine-protein kinase</keyword>
<reference evidence="8 9" key="1">
    <citation type="journal article" date="2019" name="Nat. Ecol. Evol.">
        <title>Megaphylogeny resolves global patterns of mushroom evolution.</title>
        <authorList>
            <person name="Varga T."/>
            <person name="Krizsan K."/>
            <person name="Foldi C."/>
            <person name="Dima B."/>
            <person name="Sanchez-Garcia M."/>
            <person name="Sanchez-Ramirez S."/>
            <person name="Szollosi G.J."/>
            <person name="Szarkandi J.G."/>
            <person name="Papp V."/>
            <person name="Albert L."/>
            <person name="Andreopoulos W."/>
            <person name="Angelini C."/>
            <person name="Antonin V."/>
            <person name="Barry K.W."/>
            <person name="Bougher N.L."/>
            <person name="Buchanan P."/>
            <person name="Buyck B."/>
            <person name="Bense V."/>
            <person name="Catcheside P."/>
            <person name="Chovatia M."/>
            <person name="Cooper J."/>
            <person name="Damon W."/>
            <person name="Desjardin D."/>
            <person name="Finy P."/>
            <person name="Geml J."/>
            <person name="Haridas S."/>
            <person name="Hughes K."/>
            <person name="Justo A."/>
            <person name="Karasinski D."/>
            <person name="Kautmanova I."/>
            <person name="Kiss B."/>
            <person name="Kocsube S."/>
            <person name="Kotiranta H."/>
            <person name="LaButti K.M."/>
            <person name="Lechner B.E."/>
            <person name="Liimatainen K."/>
            <person name="Lipzen A."/>
            <person name="Lukacs Z."/>
            <person name="Mihaltcheva S."/>
            <person name="Morgado L.N."/>
            <person name="Niskanen T."/>
            <person name="Noordeloos M.E."/>
            <person name="Ohm R.A."/>
            <person name="Ortiz-Santana B."/>
            <person name="Ovrebo C."/>
            <person name="Racz N."/>
            <person name="Riley R."/>
            <person name="Savchenko A."/>
            <person name="Shiryaev A."/>
            <person name="Soop K."/>
            <person name="Spirin V."/>
            <person name="Szebenyi C."/>
            <person name="Tomsovsky M."/>
            <person name="Tulloss R.E."/>
            <person name="Uehling J."/>
            <person name="Grigoriev I.V."/>
            <person name="Vagvolgyi C."/>
            <person name="Papp T."/>
            <person name="Martin F.M."/>
            <person name="Miettinen O."/>
            <person name="Hibbett D.S."/>
            <person name="Nagy L.G."/>
        </authorList>
    </citation>
    <scope>NUCLEOTIDE SEQUENCE [LARGE SCALE GENOMIC DNA]</scope>
    <source>
        <strain evidence="8 9">CBS 962.96</strain>
    </source>
</reference>
<keyword evidence="5" id="KW-0067">ATP-binding</keyword>
<protein>
    <submittedName>
        <fullName evidence="8">Kinase-like protein</fullName>
    </submittedName>
</protein>
<evidence type="ECO:0000313" key="9">
    <source>
        <dbReference type="Proteomes" id="UP000297245"/>
    </source>
</evidence>
<dbReference type="OrthoDB" id="5979581at2759"/>
<evidence type="ECO:0000259" key="7">
    <source>
        <dbReference type="PROSITE" id="PS50011"/>
    </source>
</evidence>
<dbReference type="AlphaFoldDB" id="A0A4V4HCZ6"/>
<keyword evidence="4 8" id="KW-0418">Kinase</keyword>
<dbReference type="InterPro" id="IPR000719">
    <property type="entry name" value="Prot_kinase_dom"/>
</dbReference>
<evidence type="ECO:0000256" key="5">
    <source>
        <dbReference type="ARBA" id="ARBA00022840"/>
    </source>
</evidence>
<evidence type="ECO:0000256" key="4">
    <source>
        <dbReference type="ARBA" id="ARBA00022777"/>
    </source>
</evidence>
<dbReference type="Proteomes" id="UP000297245">
    <property type="component" value="Unassembled WGS sequence"/>
</dbReference>
<dbReference type="GO" id="GO:0005524">
    <property type="term" value="F:ATP binding"/>
    <property type="evidence" value="ECO:0007669"/>
    <property type="project" value="UniProtKB-KW"/>
</dbReference>
<gene>
    <name evidence="8" type="ORF">K435DRAFT_970825</name>
</gene>
<keyword evidence="3" id="KW-0547">Nucleotide-binding</keyword>
<name>A0A4V4HCZ6_DENBC</name>